<evidence type="ECO:0000313" key="2">
    <source>
        <dbReference type="EMBL" id="JAS88388.1"/>
    </source>
</evidence>
<proteinExistence type="predicted"/>
<feature type="region of interest" description="Disordered" evidence="1">
    <location>
        <begin position="114"/>
        <end position="133"/>
    </location>
</feature>
<feature type="non-terminal residue" evidence="2">
    <location>
        <position position="1"/>
    </location>
</feature>
<protein>
    <recommendedName>
        <fullName evidence="3">Reverse transcriptase domain-containing protein</fullName>
    </recommendedName>
</protein>
<sequence length="170" mass="19336">QLQRLKTDFLKAQNIYNTTGRQEHRQTAILLKKEYDLQLRLLRKQNTISTIATTENKTKSIWNFINLERKAKSDNSALTHLNINGNIVSEPLEMVDHLNTYFINAADQAIASKNPNTNHLTEPIPQGNIPNLILSPTDPEEISKIINELKPKTSSGYDEVSSRLLKLCKD</sequence>
<reference evidence="2" key="1">
    <citation type="submission" date="2015-11" db="EMBL/GenBank/DDBJ databases">
        <title>De novo transcriptome assembly of four potential Pierce s Disease insect vectors from Arizona vineyards.</title>
        <authorList>
            <person name="Tassone E.E."/>
        </authorList>
    </citation>
    <scope>NUCLEOTIDE SEQUENCE</scope>
</reference>
<evidence type="ECO:0000256" key="1">
    <source>
        <dbReference type="SAM" id="MobiDB-lite"/>
    </source>
</evidence>
<evidence type="ECO:0008006" key="3">
    <source>
        <dbReference type="Google" id="ProtNLM"/>
    </source>
</evidence>
<gene>
    <name evidence="2" type="ORF">g.57153</name>
</gene>
<feature type="non-terminal residue" evidence="2">
    <location>
        <position position="170"/>
    </location>
</feature>
<dbReference type="EMBL" id="GECU01019318">
    <property type="protein sequence ID" value="JAS88388.1"/>
    <property type="molecule type" value="Transcribed_RNA"/>
</dbReference>
<organism evidence="2">
    <name type="scientific">Homalodisca liturata</name>
    <dbReference type="NCBI Taxonomy" id="320908"/>
    <lineage>
        <taxon>Eukaryota</taxon>
        <taxon>Metazoa</taxon>
        <taxon>Ecdysozoa</taxon>
        <taxon>Arthropoda</taxon>
        <taxon>Hexapoda</taxon>
        <taxon>Insecta</taxon>
        <taxon>Pterygota</taxon>
        <taxon>Neoptera</taxon>
        <taxon>Paraneoptera</taxon>
        <taxon>Hemiptera</taxon>
        <taxon>Auchenorrhyncha</taxon>
        <taxon>Membracoidea</taxon>
        <taxon>Cicadellidae</taxon>
        <taxon>Cicadellinae</taxon>
        <taxon>Proconiini</taxon>
        <taxon>Homalodisca</taxon>
    </lineage>
</organism>
<accession>A0A1B6IN92</accession>
<dbReference type="AlphaFoldDB" id="A0A1B6IN92"/>
<name>A0A1B6IN92_9HEMI</name>